<dbReference type="Proteomes" id="UP000610558">
    <property type="component" value="Unassembled WGS sequence"/>
</dbReference>
<keyword evidence="8" id="KW-1185">Reference proteome</keyword>
<dbReference type="SUPFAM" id="SSF55424">
    <property type="entry name" value="FAD/NAD-linked reductases, dimerisation (C-terminal) domain"/>
    <property type="match status" value="1"/>
</dbReference>
<evidence type="ECO:0000256" key="1">
    <source>
        <dbReference type="ARBA" id="ARBA00001974"/>
    </source>
</evidence>
<evidence type="ECO:0000313" key="7">
    <source>
        <dbReference type="EMBL" id="MBD2859537.1"/>
    </source>
</evidence>
<sequence length="408" mass="44031">MSTEHCVIIGGSHAAAMLAASLRQEGWEGMISIVGADPLPPYHRPPLSKAALSGEKTDSELLIRPAEFYEKNNIDLVLGCEVSKIDRDNKKVILHDGAEIAYTKLALTTGARVRKIPIPGSELEGVCYLRDLGDAHQIRKFLGAGKSAVVIGGGYIGLEAAASMRKMGMNVTVLEALPRVLARVTSPEISAFYTRVHTEEGTKILTDVAIEKIEGGNFVTGVKLADGQVLPANIVLIGVGVLPATELAEAAGLEVDNGIVVDEFARTSDHDIVAAGDCTRHYNPIYDAQLRLESVQNANDQAKVAAKTLCGTLEAYRALPWFWSDQYDLKLQIAGFSAGFDKVVLRGDATQGRSFAAFYFNGDKLLAVDAINRPKEFMMAKRFLAEGKTADPAKVIDESVDLKEVFEN</sequence>
<dbReference type="EMBL" id="JACXLD010000006">
    <property type="protein sequence ID" value="MBD2859537.1"/>
    <property type="molecule type" value="Genomic_DNA"/>
</dbReference>
<dbReference type="AlphaFoldDB" id="A0A927C3W6"/>
<dbReference type="Pfam" id="PF07992">
    <property type="entry name" value="Pyr_redox_2"/>
    <property type="match status" value="1"/>
</dbReference>
<dbReference type="InterPro" id="IPR028202">
    <property type="entry name" value="Reductase_C"/>
</dbReference>
<evidence type="ECO:0000256" key="4">
    <source>
        <dbReference type="ARBA" id="ARBA00023002"/>
    </source>
</evidence>
<evidence type="ECO:0000259" key="5">
    <source>
        <dbReference type="Pfam" id="PF07992"/>
    </source>
</evidence>
<dbReference type="PANTHER" id="PTHR43557:SF2">
    <property type="entry name" value="RIESKE DOMAIN-CONTAINING PROTEIN-RELATED"/>
    <property type="match status" value="1"/>
</dbReference>
<dbReference type="InterPro" id="IPR016156">
    <property type="entry name" value="FAD/NAD-linked_Rdtase_dimer_sf"/>
</dbReference>
<dbReference type="InterPro" id="IPR050446">
    <property type="entry name" value="FAD-oxidoreductase/Apoptosis"/>
</dbReference>
<protein>
    <submittedName>
        <fullName evidence="7">FAD-dependent oxidoreductase</fullName>
    </submittedName>
</protein>
<proteinExistence type="predicted"/>
<accession>A0A927C3W6</accession>
<evidence type="ECO:0000256" key="3">
    <source>
        <dbReference type="ARBA" id="ARBA00022827"/>
    </source>
</evidence>
<organism evidence="7 8">
    <name type="scientific">Spongiibacter pelagi</name>
    <dbReference type="NCBI Taxonomy" id="2760804"/>
    <lineage>
        <taxon>Bacteria</taxon>
        <taxon>Pseudomonadati</taxon>
        <taxon>Pseudomonadota</taxon>
        <taxon>Gammaproteobacteria</taxon>
        <taxon>Cellvibrionales</taxon>
        <taxon>Spongiibacteraceae</taxon>
        <taxon>Spongiibacter</taxon>
    </lineage>
</organism>
<feature type="domain" description="Reductase C-terminal" evidence="6">
    <location>
        <begin position="321"/>
        <end position="405"/>
    </location>
</feature>
<comment type="caution">
    <text evidence="7">The sequence shown here is derived from an EMBL/GenBank/DDBJ whole genome shotgun (WGS) entry which is preliminary data.</text>
</comment>
<dbReference type="PRINTS" id="PR00368">
    <property type="entry name" value="FADPNR"/>
</dbReference>
<dbReference type="Gene3D" id="3.50.50.60">
    <property type="entry name" value="FAD/NAD(P)-binding domain"/>
    <property type="match status" value="2"/>
</dbReference>
<evidence type="ECO:0000313" key="8">
    <source>
        <dbReference type="Proteomes" id="UP000610558"/>
    </source>
</evidence>
<feature type="domain" description="FAD/NAD(P)-binding" evidence="5">
    <location>
        <begin position="5"/>
        <end position="302"/>
    </location>
</feature>
<dbReference type="InterPro" id="IPR036188">
    <property type="entry name" value="FAD/NAD-bd_sf"/>
</dbReference>
<dbReference type="Pfam" id="PF14759">
    <property type="entry name" value="Reductase_C"/>
    <property type="match status" value="1"/>
</dbReference>
<reference evidence="7" key="1">
    <citation type="submission" date="2020-09" db="EMBL/GenBank/DDBJ databases">
        <authorList>
            <person name="Yoon J.-W."/>
        </authorList>
    </citation>
    <scope>NUCLEOTIDE SEQUENCE</scope>
    <source>
        <strain evidence="7">KMU-158</strain>
    </source>
</reference>
<dbReference type="PANTHER" id="PTHR43557">
    <property type="entry name" value="APOPTOSIS-INDUCING FACTOR 1"/>
    <property type="match status" value="1"/>
</dbReference>
<dbReference type="InterPro" id="IPR023753">
    <property type="entry name" value="FAD/NAD-binding_dom"/>
</dbReference>
<comment type="cofactor">
    <cofactor evidence="1">
        <name>FAD</name>
        <dbReference type="ChEBI" id="CHEBI:57692"/>
    </cofactor>
</comment>
<dbReference type="GO" id="GO:0005737">
    <property type="term" value="C:cytoplasm"/>
    <property type="evidence" value="ECO:0007669"/>
    <property type="project" value="TreeGrafter"/>
</dbReference>
<evidence type="ECO:0000256" key="2">
    <source>
        <dbReference type="ARBA" id="ARBA00022630"/>
    </source>
</evidence>
<keyword evidence="3" id="KW-0274">FAD</keyword>
<dbReference type="GO" id="GO:0016651">
    <property type="term" value="F:oxidoreductase activity, acting on NAD(P)H"/>
    <property type="evidence" value="ECO:0007669"/>
    <property type="project" value="TreeGrafter"/>
</dbReference>
<dbReference type="SUPFAM" id="SSF51905">
    <property type="entry name" value="FAD/NAD(P)-binding domain"/>
    <property type="match status" value="2"/>
</dbReference>
<dbReference type="RefSeq" id="WP_190765493.1">
    <property type="nucleotide sequence ID" value="NZ_JACXLD010000006.1"/>
</dbReference>
<dbReference type="Gene3D" id="3.30.390.30">
    <property type="match status" value="1"/>
</dbReference>
<dbReference type="PRINTS" id="PR00411">
    <property type="entry name" value="PNDRDTASEI"/>
</dbReference>
<keyword evidence="2" id="KW-0285">Flavoprotein</keyword>
<evidence type="ECO:0000259" key="6">
    <source>
        <dbReference type="Pfam" id="PF14759"/>
    </source>
</evidence>
<gene>
    <name evidence="7" type="ORF">IB286_11025</name>
</gene>
<name>A0A927C3W6_9GAMM</name>
<keyword evidence="4" id="KW-0560">Oxidoreductase</keyword>